<dbReference type="Pfam" id="PF00561">
    <property type="entry name" value="Abhydrolase_1"/>
    <property type="match status" value="1"/>
</dbReference>
<dbReference type="PANTHER" id="PTHR43775">
    <property type="entry name" value="FATTY ACID SYNTHASE"/>
    <property type="match status" value="1"/>
</dbReference>
<dbReference type="InterPro" id="IPR049551">
    <property type="entry name" value="PKS_DH_C"/>
</dbReference>
<dbReference type="InterPro" id="IPR005645">
    <property type="entry name" value="FSH-like_dom"/>
</dbReference>
<protein>
    <submittedName>
        <fullName evidence="7">Alpha/beta fold hydrolase</fullName>
    </submittedName>
</protein>
<dbReference type="Pfam" id="PF00550">
    <property type="entry name" value="PP-binding"/>
    <property type="match status" value="1"/>
</dbReference>
<dbReference type="SUPFAM" id="SSF53335">
    <property type="entry name" value="S-adenosyl-L-methionine-dependent methyltransferases"/>
    <property type="match status" value="1"/>
</dbReference>
<evidence type="ECO:0000313" key="7">
    <source>
        <dbReference type="EMBL" id="MFD2168915.1"/>
    </source>
</evidence>
<dbReference type="SUPFAM" id="SSF51735">
    <property type="entry name" value="NAD(P)-binding Rossmann-fold domains"/>
    <property type="match status" value="2"/>
</dbReference>
<evidence type="ECO:0000256" key="1">
    <source>
        <dbReference type="ARBA" id="ARBA00022450"/>
    </source>
</evidence>
<dbReference type="InterPro" id="IPR049900">
    <property type="entry name" value="PKS_mFAS_DH"/>
</dbReference>
<dbReference type="Gene3D" id="3.40.50.720">
    <property type="entry name" value="NAD(P)-binding Rossmann-like Domain"/>
    <property type="match status" value="1"/>
</dbReference>
<evidence type="ECO:0000259" key="5">
    <source>
        <dbReference type="PROSITE" id="PS50075"/>
    </source>
</evidence>
<dbReference type="InterPro" id="IPR013217">
    <property type="entry name" value="Methyltransf_12"/>
</dbReference>
<dbReference type="Gene3D" id="3.30.70.3290">
    <property type="match status" value="1"/>
</dbReference>
<dbReference type="RefSeq" id="WP_386044469.1">
    <property type="nucleotide sequence ID" value="NZ_JBHUIO010000002.1"/>
</dbReference>
<dbReference type="InterPro" id="IPR057326">
    <property type="entry name" value="KR_dom"/>
</dbReference>
<organism evidence="7 8">
    <name type="scientific">Tumebacillus lipolyticus</name>
    <dbReference type="NCBI Taxonomy" id="1280370"/>
    <lineage>
        <taxon>Bacteria</taxon>
        <taxon>Bacillati</taxon>
        <taxon>Bacillota</taxon>
        <taxon>Bacilli</taxon>
        <taxon>Bacillales</taxon>
        <taxon>Alicyclobacillaceae</taxon>
        <taxon>Tumebacillus</taxon>
    </lineage>
</organism>
<dbReference type="Pfam" id="PF14765">
    <property type="entry name" value="PS-DH"/>
    <property type="match status" value="1"/>
</dbReference>
<dbReference type="Gene3D" id="3.40.50.150">
    <property type="entry name" value="Vaccinia Virus protein VP39"/>
    <property type="match status" value="1"/>
</dbReference>
<dbReference type="InterPro" id="IPR009081">
    <property type="entry name" value="PP-bd_ACP"/>
</dbReference>
<dbReference type="Pfam" id="PF03959">
    <property type="entry name" value="FSH1"/>
    <property type="match status" value="1"/>
</dbReference>
<dbReference type="InterPro" id="IPR000073">
    <property type="entry name" value="AB_hydrolase_1"/>
</dbReference>
<name>A0ABW4ZTJ7_9BACL</name>
<dbReference type="EMBL" id="JBHUIO010000002">
    <property type="protein sequence ID" value="MFD2168915.1"/>
    <property type="molecule type" value="Genomic_DNA"/>
</dbReference>
<evidence type="ECO:0000256" key="3">
    <source>
        <dbReference type="ARBA" id="ARBA00023268"/>
    </source>
</evidence>
<evidence type="ECO:0000259" key="6">
    <source>
        <dbReference type="PROSITE" id="PS52019"/>
    </source>
</evidence>
<dbReference type="SMART" id="SM00822">
    <property type="entry name" value="PKS_KR"/>
    <property type="match status" value="1"/>
</dbReference>
<keyword evidence="3" id="KW-0511">Multifunctional enzyme</keyword>
<feature type="region of interest" description="N-terminal hotdog fold" evidence="4">
    <location>
        <begin position="84"/>
        <end position="203"/>
    </location>
</feature>
<keyword evidence="7" id="KW-0378">Hydrolase</keyword>
<evidence type="ECO:0000256" key="2">
    <source>
        <dbReference type="ARBA" id="ARBA00022553"/>
    </source>
</evidence>
<feature type="active site" description="Proton donor; for dehydratase activity" evidence="4">
    <location>
        <position position="283"/>
    </location>
</feature>
<evidence type="ECO:0000256" key="4">
    <source>
        <dbReference type="PROSITE-ProRule" id="PRU01363"/>
    </source>
</evidence>
<dbReference type="GO" id="GO:0016787">
    <property type="term" value="F:hydrolase activity"/>
    <property type="evidence" value="ECO:0007669"/>
    <property type="project" value="UniProtKB-KW"/>
</dbReference>
<keyword evidence="8" id="KW-1185">Reference proteome</keyword>
<dbReference type="Gene3D" id="3.10.129.110">
    <property type="entry name" value="Polyketide synthase dehydratase"/>
    <property type="match status" value="1"/>
</dbReference>
<dbReference type="SMART" id="SM01294">
    <property type="entry name" value="PKS_PP_betabranch"/>
    <property type="match status" value="1"/>
</dbReference>
<dbReference type="InterPro" id="IPR049552">
    <property type="entry name" value="PKS_DH_N"/>
</dbReference>
<keyword evidence="2" id="KW-0597">Phosphoprotein</keyword>
<dbReference type="InterPro" id="IPR036736">
    <property type="entry name" value="ACP-like_sf"/>
</dbReference>
<dbReference type="InterPro" id="IPR036291">
    <property type="entry name" value="NAD(P)-bd_dom_sf"/>
</dbReference>
<evidence type="ECO:0000313" key="8">
    <source>
        <dbReference type="Proteomes" id="UP001597343"/>
    </source>
</evidence>
<dbReference type="PROSITE" id="PS50075">
    <property type="entry name" value="CARRIER"/>
    <property type="match status" value="1"/>
</dbReference>
<dbReference type="SMART" id="SM00823">
    <property type="entry name" value="PKS_PP"/>
    <property type="match status" value="1"/>
</dbReference>
<dbReference type="InterPro" id="IPR029058">
    <property type="entry name" value="AB_hydrolase_fold"/>
</dbReference>
<dbReference type="InterPro" id="IPR013968">
    <property type="entry name" value="PKS_KR"/>
</dbReference>
<dbReference type="Gene3D" id="1.10.1200.10">
    <property type="entry name" value="ACP-like"/>
    <property type="match status" value="1"/>
</dbReference>
<dbReference type="InterPro" id="IPR050091">
    <property type="entry name" value="PKS_NRPS_Biosynth_Enz"/>
</dbReference>
<dbReference type="PRINTS" id="PR00111">
    <property type="entry name" value="ABHYDROLASE"/>
</dbReference>
<dbReference type="PANTHER" id="PTHR43775:SF37">
    <property type="entry name" value="SI:DKEY-61P9.11"/>
    <property type="match status" value="1"/>
</dbReference>
<gene>
    <name evidence="7" type="ORF">ACFSOY_02625</name>
</gene>
<feature type="active site" description="Proton acceptor; for dehydratase activity" evidence="4">
    <location>
        <position position="116"/>
    </location>
</feature>
<keyword evidence="1" id="KW-0596">Phosphopantetheine</keyword>
<dbReference type="SUPFAM" id="SSF47336">
    <property type="entry name" value="ACP-like"/>
    <property type="match status" value="1"/>
</dbReference>
<reference evidence="8" key="1">
    <citation type="journal article" date="2019" name="Int. J. Syst. Evol. Microbiol.">
        <title>The Global Catalogue of Microorganisms (GCM) 10K type strain sequencing project: providing services to taxonomists for standard genome sequencing and annotation.</title>
        <authorList>
            <consortium name="The Broad Institute Genomics Platform"/>
            <consortium name="The Broad Institute Genome Sequencing Center for Infectious Disease"/>
            <person name="Wu L."/>
            <person name="Ma J."/>
        </authorList>
    </citation>
    <scope>NUCLEOTIDE SEQUENCE [LARGE SCALE GENOMIC DNA]</scope>
    <source>
        <strain evidence="8">CGMCC 1.13574</strain>
    </source>
</reference>
<dbReference type="Pfam" id="PF08242">
    <property type="entry name" value="Methyltransf_12"/>
    <property type="match status" value="1"/>
</dbReference>
<dbReference type="PROSITE" id="PS52019">
    <property type="entry name" value="PKS_MFAS_DH"/>
    <property type="match status" value="1"/>
</dbReference>
<dbReference type="Proteomes" id="UP001597343">
    <property type="component" value="Unassembled WGS sequence"/>
</dbReference>
<dbReference type="Pfam" id="PF21089">
    <property type="entry name" value="PKS_DH_N"/>
    <property type="match status" value="1"/>
</dbReference>
<proteinExistence type="predicted"/>
<feature type="domain" description="PKS/mFAS DH" evidence="6">
    <location>
        <begin position="84"/>
        <end position="363"/>
    </location>
</feature>
<accession>A0ABW4ZTJ7</accession>
<dbReference type="Pfam" id="PF08659">
    <property type="entry name" value="KR"/>
    <property type="match status" value="1"/>
</dbReference>
<dbReference type="InterPro" id="IPR020806">
    <property type="entry name" value="PKS_PP-bd"/>
</dbReference>
<dbReference type="InterPro" id="IPR029063">
    <property type="entry name" value="SAM-dependent_MTases_sf"/>
</dbReference>
<sequence length="1700" mass="188429">MKSGKGGLELLAGEEGRAFLQVIFHKRDLFKLAKLWAFGVEIEWQGLDSEHRYKRITLPTYPFLGERHWVPQSGRSFRKTSALHPLVDQINAKRSLQGGLVLQKAFHPTDRIVDEHRVMGQPMLPGVGYLEMAFAASRQIEDATNHRLTDVVWLQPIVVAEPKEVEIVLHQQGEDLSFEIVSHEAEAVVLHARGELKRTSDPAELTAQSLDIPALKSRMRKVDEYDSQHIYSLFDAGGVSYGPYFQGLGELWIGEEEVLATLHMASGTERELDSYTMHPSLMDSALHAMIGLQLGSRKRSSQPTLPFAVGEVEIVQPLKPVGFAYVLAAGENRFHVALLDEAGQVCIKLRDVALRERREEADDFYYGTTWVQEKLSPERIDRSAQAQRSVLFVHSAKSFGLEKELVKLCADADIYRMRLGQRNRRVSASTFEVKATEAQGFERFLAEIPALDEVYFLGGLESDKVELGDLEALANSQELGVLSLFRLVKALSKQGLLRQNLKLKVVTNDVLPVLAGQTTTPYAASLHGFTLTMAKEYAEASITCLDISLPAAPTEDELRGVTLAMVNEPGSLSGEVVAIRNGKRFVRTIHPISLPAVTDTPFKTKGVYLIVGGAGGIGLEMAKHLANTVQGRIVLIGRSELEEARIAKLGEIEALGGEVLYLQADATDPNSMRAAVASAKERFGSIDGVIHSAIVLRDRAIENMEEATLLEALTPKVQGSVVLQHVLQDEPLDFMLFLSSANSFVAGPGQSNYSAGCTFKDAFALHLDQVMPYPVKVINWGYWGSVGIVASEEYNKRMAEFGVHSIKPEEGMRAIETALANPISQLIPYKAERRVLEQMGVDYSKKIAVYPEREPSLLQIVATATPTGFADIDQLEGKQQDFAAFERFGQLLLLKAFREMGVFQSGGEQHEIEELKRQLGVLSEYDRLFDALLDMLRKGRFAELAGTRLITTTEVDRAETIEMLDDLVGEKERFLASRSDMEAYVNLVWACVTAYPEVLTGRKNHMEVMFPNGSKSLVENIYKGNRMTDYYNQLVASFVQEFVKQRLAQNDRASVRILEIGAGTGGTSSAVLERLRAFGSHVQYDYTDISVGFTQHGRRTFGTDYPFVEFTVLDIEKDPLGQGFEPNRIDLILATNVLHATKRIANTLGQAKKLLKKNGLIVINEATAVQDFATLTFGMTSGWWLYEDAEQRLEHSPLLSAKKWQEVLAEHGFGQAKVFGLSGQQADESGQTVIVGESDGLVWQDRKAIQTERAVQTSVAKQAVQTEQPASTATRGTGKTKEEAVQEFVETIFSEVLRIDRSKLDRQTEFEQYGVDSLVVMELNKQFEKEFGKLPATLLFDHPTLARLSEFFLTEMPDIVAEKFGSADPADVVEQVVLEDLFGAKRERNSDAPREAEARILQLSGVPLREEFTNYWKTIREKGMAPQVIERVQPESLAARPREQLVHFLLDTPSAKNMEVVMTGQGPTILLIPGFGYTAPQWLPQIEEWARDHRIVVIHSPGFGLSEGGEDFSLVGVAQVLIEVLDRLAIGEPVHVVGSSWGGQVGQVLAEQQPQRIASLTLVSSFIQTQQDENIPLKEKVKQDFANIGAVDHYEEIANWEASNAHALHYAQVYADQGPSTSEYLAAIRTPTLIVVGQADQVVDPAESKRLHEQIAGSTYCEIEGAGHAPSYTHAETFNRVVGEFIKRHTAEAIVINASG</sequence>
<dbReference type="Gene3D" id="3.40.50.1820">
    <property type="entry name" value="alpha/beta hydrolase"/>
    <property type="match status" value="1"/>
</dbReference>
<dbReference type="InterPro" id="IPR042104">
    <property type="entry name" value="PKS_dehydratase_sf"/>
</dbReference>
<dbReference type="SUPFAM" id="SSF53474">
    <property type="entry name" value="alpha/beta-Hydrolases"/>
    <property type="match status" value="1"/>
</dbReference>
<dbReference type="CDD" id="cd02440">
    <property type="entry name" value="AdoMet_MTases"/>
    <property type="match status" value="1"/>
</dbReference>
<feature type="domain" description="Carrier" evidence="5">
    <location>
        <begin position="1283"/>
        <end position="1356"/>
    </location>
</feature>
<dbReference type="InterPro" id="IPR020807">
    <property type="entry name" value="PKS_DH"/>
</dbReference>
<comment type="caution">
    <text evidence="7">The sequence shown here is derived from an EMBL/GenBank/DDBJ whole genome shotgun (WGS) entry which is preliminary data.</text>
</comment>
<feature type="region of interest" description="C-terminal hotdog fold" evidence="4">
    <location>
        <begin position="220"/>
        <end position="363"/>
    </location>
</feature>
<dbReference type="SMART" id="SM00826">
    <property type="entry name" value="PKS_DH"/>
    <property type="match status" value="1"/>
</dbReference>
<dbReference type="CDD" id="cd08953">
    <property type="entry name" value="KR_2_SDR_x"/>
    <property type="match status" value="1"/>
</dbReference>